<sequence>MKQYLREQNCFETAQILTYKFKNTKSMFPGNTNDLFIAWLITNYNNTVFNQGNNSVNKNLKLFIFLQYLKKYAINERETNLIVSSEKSN</sequence>
<protein>
    <submittedName>
        <fullName evidence="1">Uncharacterized protein</fullName>
    </submittedName>
</protein>
<accession>A0A0V0Z5A5</accession>
<evidence type="ECO:0000313" key="2">
    <source>
        <dbReference type="Proteomes" id="UP000054783"/>
    </source>
</evidence>
<dbReference type="EMBL" id="JYDQ01000431">
    <property type="protein sequence ID" value="KRY07617.1"/>
    <property type="molecule type" value="Genomic_DNA"/>
</dbReference>
<proteinExistence type="predicted"/>
<comment type="caution">
    <text evidence="1">The sequence shown here is derived from an EMBL/GenBank/DDBJ whole genome shotgun (WGS) entry which is preliminary data.</text>
</comment>
<gene>
    <name evidence="1" type="ORF">T12_6481</name>
</gene>
<evidence type="ECO:0000313" key="1">
    <source>
        <dbReference type="EMBL" id="KRY07617.1"/>
    </source>
</evidence>
<dbReference type="AlphaFoldDB" id="A0A0V0Z5A5"/>
<dbReference type="Proteomes" id="UP000054783">
    <property type="component" value="Unassembled WGS sequence"/>
</dbReference>
<name>A0A0V0Z5A5_9BILA</name>
<reference evidence="1 2" key="1">
    <citation type="submission" date="2015-01" db="EMBL/GenBank/DDBJ databases">
        <title>Evolution of Trichinella species and genotypes.</title>
        <authorList>
            <person name="Korhonen P.K."/>
            <person name="Edoardo P."/>
            <person name="Giuseppe L.R."/>
            <person name="Gasser R.B."/>
        </authorList>
    </citation>
    <scope>NUCLEOTIDE SEQUENCE [LARGE SCALE GENOMIC DNA]</scope>
    <source>
        <strain evidence="1">ISS2496</strain>
    </source>
</reference>
<keyword evidence="2" id="KW-1185">Reference proteome</keyword>
<organism evidence="1 2">
    <name type="scientific">Trichinella patagoniensis</name>
    <dbReference type="NCBI Taxonomy" id="990121"/>
    <lineage>
        <taxon>Eukaryota</taxon>
        <taxon>Metazoa</taxon>
        <taxon>Ecdysozoa</taxon>
        <taxon>Nematoda</taxon>
        <taxon>Enoplea</taxon>
        <taxon>Dorylaimia</taxon>
        <taxon>Trichinellida</taxon>
        <taxon>Trichinellidae</taxon>
        <taxon>Trichinella</taxon>
    </lineage>
</organism>